<dbReference type="PANTHER" id="PTHR18964">
    <property type="entry name" value="ROK (REPRESSOR, ORF, KINASE) FAMILY"/>
    <property type="match status" value="1"/>
</dbReference>
<evidence type="ECO:0000256" key="1">
    <source>
        <dbReference type="ARBA" id="ARBA00012122"/>
    </source>
</evidence>
<evidence type="ECO:0000256" key="6">
    <source>
        <dbReference type="ARBA" id="ARBA00022833"/>
    </source>
</evidence>
<dbReference type="STRING" id="46914.JP75_01215"/>
<keyword evidence="11" id="KW-1185">Reference proteome</keyword>
<dbReference type="OrthoDB" id="9810372at2"/>
<sequence>MITCFDIGGTTIKGATATAPDNLTALGRVPTPRDDFLAFVAAISGLIDQGAAPAGAPIAISVTGVVDPASGHVTCANIPCIDGRHLAQELEGLLGRKVFVANDADCFVLAEATAGAGREHRVVFGAIMGTGVGGGIVVDKRLHPGAAGLGGEWGHGTIVATKVSVPPYDLPHFPCGCGLSGCLDTVGGARGIERLHRHLHGTDLASTAIVSEWLAGNAKAAGTVELFIELVAQPLALVVNIVGPDIIAVGGGLGNSHELIARLDAAVRPRILRKLDRPLVVPAQLTADAGLIGAAALGLAGGAA</sequence>
<keyword evidence="3" id="KW-0479">Metal-binding</keyword>
<dbReference type="CDD" id="cd24057">
    <property type="entry name" value="ASKHA_NBD_ROK_NAGK"/>
    <property type="match status" value="1"/>
</dbReference>
<gene>
    <name evidence="10" type="ORF">JP75_01215</name>
</gene>
<dbReference type="InterPro" id="IPR043129">
    <property type="entry name" value="ATPase_NBD"/>
</dbReference>
<evidence type="ECO:0000256" key="8">
    <source>
        <dbReference type="ARBA" id="ARBA00023277"/>
    </source>
</evidence>
<reference evidence="10 11" key="1">
    <citation type="submission" date="2014-08" db="EMBL/GenBank/DDBJ databases">
        <authorList>
            <person name="Hassan Y.I."/>
            <person name="Lepp D."/>
            <person name="Zhou T."/>
        </authorList>
    </citation>
    <scope>NUCLEOTIDE SEQUENCE [LARGE SCALE GENOMIC DNA]</scope>
    <source>
        <strain evidence="10 11">IFO13584</strain>
    </source>
</reference>
<dbReference type="EMBL" id="JQGC01000001">
    <property type="protein sequence ID" value="KFL32797.1"/>
    <property type="molecule type" value="Genomic_DNA"/>
</dbReference>
<keyword evidence="7" id="KW-0067">ATP-binding</keyword>
<keyword evidence="6" id="KW-0862">Zinc</keyword>
<dbReference type="InterPro" id="IPR049874">
    <property type="entry name" value="ROK_cs"/>
</dbReference>
<dbReference type="GO" id="GO:0045127">
    <property type="term" value="F:N-acetylglucosamine kinase activity"/>
    <property type="evidence" value="ECO:0007669"/>
    <property type="project" value="UniProtKB-EC"/>
</dbReference>
<evidence type="ECO:0000313" key="11">
    <source>
        <dbReference type="Proteomes" id="UP000028981"/>
    </source>
</evidence>
<dbReference type="SUPFAM" id="SSF53067">
    <property type="entry name" value="Actin-like ATPase domain"/>
    <property type="match status" value="1"/>
</dbReference>
<dbReference type="Pfam" id="PF00480">
    <property type="entry name" value="ROK"/>
    <property type="match status" value="1"/>
</dbReference>
<name>A0A087M7E4_9HYPH</name>
<comment type="caution">
    <text evidence="10">The sequence shown here is derived from an EMBL/GenBank/DDBJ whole genome shotgun (WGS) entry which is preliminary data.</text>
</comment>
<accession>A0A087M7E4</accession>
<evidence type="ECO:0000313" key="10">
    <source>
        <dbReference type="EMBL" id="KFL32797.1"/>
    </source>
</evidence>
<dbReference type="AlphaFoldDB" id="A0A087M7E4"/>
<evidence type="ECO:0000256" key="5">
    <source>
        <dbReference type="ARBA" id="ARBA00022777"/>
    </source>
</evidence>
<dbReference type="Proteomes" id="UP000028981">
    <property type="component" value="Unassembled WGS sequence"/>
</dbReference>
<evidence type="ECO:0000256" key="4">
    <source>
        <dbReference type="ARBA" id="ARBA00022741"/>
    </source>
</evidence>
<keyword evidence="2" id="KW-0808">Transferase</keyword>
<dbReference type="RefSeq" id="WP_035077958.1">
    <property type="nucleotide sequence ID" value="NZ_JQGC01000001.1"/>
</dbReference>
<keyword evidence="5 10" id="KW-0418">Kinase</keyword>
<organism evidence="10 11">
    <name type="scientific">Devosia riboflavina</name>
    <dbReference type="NCBI Taxonomy" id="46914"/>
    <lineage>
        <taxon>Bacteria</taxon>
        <taxon>Pseudomonadati</taxon>
        <taxon>Pseudomonadota</taxon>
        <taxon>Alphaproteobacteria</taxon>
        <taxon>Hyphomicrobiales</taxon>
        <taxon>Devosiaceae</taxon>
        <taxon>Devosia</taxon>
    </lineage>
</organism>
<proteinExistence type="predicted"/>
<keyword evidence="4" id="KW-0547">Nucleotide-binding</keyword>
<dbReference type="GO" id="GO:0046872">
    <property type="term" value="F:metal ion binding"/>
    <property type="evidence" value="ECO:0007669"/>
    <property type="project" value="UniProtKB-KW"/>
</dbReference>
<dbReference type="GO" id="GO:0005524">
    <property type="term" value="F:ATP binding"/>
    <property type="evidence" value="ECO:0007669"/>
    <property type="project" value="UniProtKB-KW"/>
</dbReference>
<keyword evidence="8" id="KW-0119">Carbohydrate metabolism</keyword>
<dbReference type="Gene3D" id="3.30.420.40">
    <property type="match status" value="2"/>
</dbReference>
<evidence type="ECO:0000256" key="2">
    <source>
        <dbReference type="ARBA" id="ARBA00022679"/>
    </source>
</evidence>
<comment type="catalytic activity">
    <reaction evidence="9">
        <text>N-acetyl-D-glucosamine + ATP = N-acetyl-D-glucosamine 6-phosphate + ADP + H(+)</text>
        <dbReference type="Rhea" id="RHEA:17417"/>
        <dbReference type="ChEBI" id="CHEBI:15378"/>
        <dbReference type="ChEBI" id="CHEBI:30616"/>
        <dbReference type="ChEBI" id="CHEBI:57513"/>
        <dbReference type="ChEBI" id="CHEBI:456216"/>
        <dbReference type="ChEBI" id="CHEBI:506227"/>
        <dbReference type="EC" id="2.7.1.59"/>
    </reaction>
</comment>
<dbReference type="PROSITE" id="PS01125">
    <property type="entry name" value="ROK"/>
    <property type="match status" value="1"/>
</dbReference>
<protein>
    <recommendedName>
        <fullName evidence="1">N-acetylglucosamine kinase</fullName>
        <ecNumber evidence="1">2.7.1.59</ecNumber>
    </recommendedName>
</protein>
<evidence type="ECO:0000256" key="3">
    <source>
        <dbReference type="ARBA" id="ARBA00022723"/>
    </source>
</evidence>
<evidence type="ECO:0000256" key="7">
    <source>
        <dbReference type="ARBA" id="ARBA00022840"/>
    </source>
</evidence>
<evidence type="ECO:0000256" key="9">
    <source>
        <dbReference type="ARBA" id="ARBA00049065"/>
    </source>
</evidence>
<dbReference type="PANTHER" id="PTHR18964:SF162">
    <property type="entry name" value="N-ACETYL-D-GLUCOSAMINE KINASE"/>
    <property type="match status" value="1"/>
</dbReference>
<dbReference type="InterPro" id="IPR000600">
    <property type="entry name" value="ROK"/>
</dbReference>
<dbReference type="EC" id="2.7.1.59" evidence="1"/>